<feature type="transmembrane region" description="Helical" evidence="1">
    <location>
        <begin position="271"/>
        <end position="288"/>
    </location>
</feature>
<feature type="transmembrane region" description="Helical" evidence="1">
    <location>
        <begin position="168"/>
        <end position="189"/>
    </location>
</feature>
<dbReference type="SMART" id="SM00267">
    <property type="entry name" value="GGDEF"/>
    <property type="match status" value="1"/>
</dbReference>
<keyword evidence="1" id="KW-0472">Membrane</keyword>
<dbReference type="SUPFAM" id="SSF55073">
    <property type="entry name" value="Nucleotide cyclase"/>
    <property type="match status" value="1"/>
</dbReference>
<sequence length="560" mass="63642">MDFNFVRRLIAFAYTLLLLLFIGLGFCYTNETNDYFRENSMIFNDYWKVDGKIITFPYSNNNEFTISNTLPLVYGDQLLIIRCYYEDFTAIINGEEIVESRPTTLFGISTNVGKKEIWIPLRNDYTNKEVSVRIKMQSSIYGSELTEAFITTRSAYGISQLKKNVPSVVLFVLFTVTGIIELFISAYFIVKRASLIRKLTFEALFYAGCFSIISAQWIINETRLPFIIFGYMTGFSVLNIISFLLMPLLFFELTRALFYRVGKIDNAIDGILALSIAVSCLLAVKGVIDWGNLVYIAHAIDAIVMILVGYYSYASIRKEKKFCSRTGIALANGIFMVIVGIALIQYIDNVNYNYILLIIVGLMIYIMVQVGLIYRRIGLNVKEEKEFAQAKIFAFTDELTKLSNRRHFYKIIDDYEKNKLPANLTFIAIDVNRLKYYNDTYGHEAGDELLLGTAECLRNAFSSSSTAVISRMGGDEFAVLLIASPAELKNRLSALRLSLKKWKGKYIDGISVAIGYAVSSAYPDESIDELSKIADKEMYNDKLQFYKSSGLERRNSSKSD</sequence>
<dbReference type="Proteomes" id="UP000184097">
    <property type="component" value="Unassembled WGS sequence"/>
</dbReference>
<accession>A0A1M7RTH1</accession>
<dbReference type="PANTHER" id="PTHR45138">
    <property type="entry name" value="REGULATORY COMPONENTS OF SENSORY TRANSDUCTION SYSTEM"/>
    <property type="match status" value="1"/>
</dbReference>
<protein>
    <submittedName>
        <fullName evidence="3">Diguanylate cyclase (GGDEF) domain-containing protein</fullName>
    </submittedName>
</protein>
<dbReference type="InterPro" id="IPR043128">
    <property type="entry name" value="Rev_trsase/Diguanyl_cyclase"/>
</dbReference>
<dbReference type="Pfam" id="PF00990">
    <property type="entry name" value="GGDEF"/>
    <property type="match status" value="1"/>
</dbReference>
<dbReference type="EMBL" id="FRDH01000003">
    <property type="protein sequence ID" value="SHN49426.1"/>
    <property type="molecule type" value="Genomic_DNA"/>
</dbReference>
<dbReference type="InterPro" id="IPR050469">
    <property type="entry name" value="Diguanylate_Cyclase"/>
</dbReference>
<dbReference type="PROSITE" id="PS50887">
    <property type="entry name" value="GGDEF"/>
    <property type="match status" value="1"/>
</dbReference>
<dbReference type="InterPro" id="IPR000160">
    <property type="entry name" value="GGDEF_dom"/>
</dbReference>
<evidence type="ECO:0000256" key="1">
    <source>
        <dbReference type="SAM" id="Phobius"/>
    </source>
</evidence>
<keyword evidence="1" id="KW-1133">Transmembrane helix</keyword>
<proteinExistence type="predicted"/>
<organism evidence="3 4">
    <name type="scientific">Butyrivibrio hungatei DSM 14810</name>
    <dbReference type="NCBI Taxonomy" id="1121132"/>
    <lineage>
        <taxon>Bacteria</taxon>
        <taxon>Bacillati</taxon>
        <taxon>Bacillota</taxon>
        <taxon>Clostridia</taxon>
        <taxon>Lachnospirales</taxon>
        <taxon>Lachnospiraceae</taxon>
        <taxon>Butyrivibrio</taxon>
    </lineage>
</organism>
<name>A0A1M7RTH1_9FIRM</name>
<evidence type="ECO:0000259" key="2">
    <source>
        <dbReference type="PROSITE" id="PS50887"/>
    </source>
</evidence>
<evidence type="ECO:0000313" key="3">
    <source>
        <dbReference type="EMBL" id="SHN49426.1"/>
    </source>
</evidence>
<dbReference type="RefSeq" id="WP_072700426.1">
    <property type="nucleotide sequence ID" value="NZ_FRDH01000003.1"/>
</dbReference>
<feature type="transmembrane region" description="Helical" evidence="1">
    <location>
        <begin position="326"/>
        <end position="347"/>
    </location>
</feature>
<feature type="transmembrane region" description="Helical" evidence="1">
    <location>
        <begin position="294"/>
        <end position="314"/>
    </location>
</feature>
<dbReference type="CDD" id="cd01949">
    <property type="entry name" value="GGDEF"/>
    <property type="match status" value="1"/>
</dbReference>
<feature type="transmembrane region" description="Helical" evidence="1">
    <location>
        <begin position="201"/>
        <end position="219"/>
    </location>
</feature>
<dbReference type="AlphaFoldDB" id="A0A1M7RTH1"/>
<dbReference type="NCBIfam" id="TIGR00254">
    <property type="entry name" value="GGDEF"/>
    <property type="match status" value="1"/>
</dbReference>
<dbReference type="Gene3D" id="3.30.70.270">
    <property type="match status" value="1"/>
</dbReference>
<gene>
    <name evidence="3" type="ORF">SAMN02745247_00299</name>
</gene>
<reference evidence="3 4" key="1">
    <citation type="submission" date="2016-12" db="EMBL/GenBank/DDBJ databases">
        <authorList>
            <person name="Song W.-J."/>
            <person name="Kurnit D.M."/>
        </authorList>
    </citation>
    <scope>NUCLEOTIDE SEQUENCE [LARGE SCALE GENOMIC DNA]</scope>
    <source>
        <strain evidence="3 4">DSM 14810</strain>
    </source>
</reference>
<feature type="transmembrane region" description="Helical" evidence="1">
    <location>
        <begin position="353"/>
        <end position="374"/>
    </location>
</feature>
<feature type="transmembrane region" description="Helical" evidence="1">
    <location>
        <begin position="225"/>
        <end position="250"/>
    </location>
</feature>
<evidence type="ECO:0000313" key="4">
    <source>
        <dbReference type="Proteomes" id="UP000184097"/>
    </source>
</evidence>
<dbReference type="PANTHER" id="PTHR45138:SF9">
    <property type="entry name" value="DIGUANYLATE CYCLASE DGCM-RELATED"/>
    <property type="match status" value="1"/>
</dbReference>
<dbReference type="InterPro" id="IPR029787">
    <property type="entry name" value="Nucleotide_cyclase"/>
</dbReference>
<dbReference type="GO" id="GO:0052621">
    <property type="term" value="F:diguanylate cyclase activity"/>
    <property type="evidence" value="ECO:0007669"/>
    <property type="project" value="TreeGrafter"/>
</dbReference>
<feature type="domain" description="GGDEF" evidence="2">
    <location>
        <begin position="422"/>
        <end position="559"/>
    </location>
</feature>
<keyword evidence="1" id="KW-0812">Transmembrane</keyword>